<evidence type="ECO:0000313" key="2">
    <source>
        <dbReference type="EMBL" id="RCV18416.1"/>
    </source>
</evidence>
<keyword evidence="1" id="KW-0472">Membrane</keyword>
<dbReference type="EMBL" id="CM003530">
    <property type="protein sequence ID" value="RCV18416.1"/>
    <property type="molecule type" value="Genomic_DNA"/>
</dbReference>
<reference evidence="2" key="2">
    <citation type="submission" date="2015-07" db="EMBL/GenBank/DDBJ databases">
        <authorList>
            <person name="Noorani M."/>
        </authorList>
    </citation>
    <scope>NUCLEOTIDE SEQUENCE</scope>
    <source>
        <strain evidence="2">Yugu1</strain>
    </source>
</reference>
<organism evidence="2">
    <name type="scientific">Setaria italica</name>
    <name type="common">Foxtail millet</name>
    <name type="synonym">Panicum italicum</name>
    <dbReference type="NCBI Taxonomy" id="4555"/>
    <lineage>
        <taxon>Eukaryota</taxon>
        <taxon>Viridiplantae</taxon>
        <taxon>Streptophyta</taxon>
        <taxon>Embryophyta</taxon>
        <taxon>Tracheophyta</taxon>
        <taxon>Spermatophyta</taxon>
        <taxon>Magnoliopsida</taxon>
        <taxon>Liliopsida</taxon>
        <taxon>Poales</taxon>
        <taxon>Poaceae</taxon>
        <taxon>PACMAD clade</taxon>
        <taxon>Panicoideae</taxon>
        <taxon>Panicodae</taxon>
        <taxon>Paniceae</taxon>
        <taxon>Cenchrinae</taxon>
        <taxon>Setaria</taxon>
    </lineage>
</organism>
<protein>
    <submittedName>
        <fullName evidence="2">Uncharacterized protein</fullName>
    </submittedName>
</protein>
<gene>
    <name evidence="2" type="ORF">SETIT_3G299500v2</name>
</gene>
<proteinExistence type="predicted"/>
<evidence type="ECO:0000256" key="1">
    <source>
        <dbReference type="SAM" id="Phobius"/>
    </source>
</evidence>
<accession>A0A368QKC7</accession>
<name>A0A368QKC7_SETIT</name>
<keyword evidence="1" id="KW-1133">Transmembrane helix</keyword>
<reference evidence="2" key="1">
    <citation type="journal article" date="2012" name="Nat. Biotechnol.">
        <title>Reference genome sequence of the model plant Setaria.</title>
        <authorList>
            <person name="Bennetzen J.L."/>
            <person name="Schmutz J."/>
            <person name="Wang H."/>
            <person name="Percifield R."/>
            <person name="Hawkins J."/>
            <person name="Pontaroli A.C."/>
            <person name="Estep M."/>
            <person name="Feng L."/>
            <person name="Vaughn J.N."/>
            <person name="Grimwood J."/>
            <person name="Jenkins J."/>
            <person name="Barry K."/>
            <person name="Lindquist E."/>
            <person name="Hellsten U."/>
            <person name="Deshpande S."/>
            <person name="Wang X."/>
            <person name="Wu X."/>
            <person name="Mitros T."/>
            <person name="Triplett J."/>
            <person name="Yang X."/>
            <person name="Ye C.Y."/>
            <person name="Mauro-Herrera M."/>
            <person name="Wang L."/>
            <person name="Li P."/>
            <person name="Sharma M."/>
            <person name="Sharma R."/>
            <person name="Ronald P.C."/>
            <person name="Panaud O."/>
            <person name="Kellogg E.A."/>
            <person name="Brutnell T.P."/>
            <person name="Doust A.N."/>
            <person name="Tuskan G.A."/>
            <person name="Rokhsar D."/>
            <person name="Devos K.M."/>
        </authorList>
    </citation>
    <scope>NUCLEOTIDE SEQUENCE [LARGE SCALE GENOMIC DNA]</scope>
    <source>
        <strain evidence="2">Yugu1</strain>
    </source>
</reference>
<sequence>MESSDSVPLQLEGVQRGSPWICSTRSTDTCQLLVNRMPINPKLAVFESTQERYARVYNFTASSVVHCIFIDSWTIPYTFIFLTSGSRFLFDPSCDHLIQWLVALDRLFNSYPTEMFLNRVMFLMTLVLILLRMTKIRGAINLFTV</sequence>
<keyword evidence="1" id="KW-0812">Transmembrane</keyword>
<dbReference type="OrthoDB" id="703368at2759"/>
<feature type="transmembrane region" description="Helical" evidence="1">
    <location>
        <begin position="116"/>
        <end position="133"/>
    </location>
</feature>
<dbReference type="AlphaFoldDB" id="A0A368QKC7"/>